<reference evidence="2" key="1">
    <citation type="submission" date="2021-02" db="EMBL/GenBank/DDBJ databases">
        <authorList>
            <person name="Dougan E. K."/>
            <person name="Rhodes N."/>
            <person name="Thang M."/>
            <person name="Chan C."/>
        </authorList>
    </citation>
    <scope>NUCLEOTIDE SEQUENCE</scope>
</reference>
<dbReference type="AlphaFoldDB" id="A0A812RFH1"/>
<comment type="caution">
    <text evidence="2">The sequence shown here is derived from an EMBL/GenBank/DDBJ whole genome shotgun (WGS) entry which is preliminary data.</text>
</comment>
<dbReference type="EMBL" id="CAJNJA010019020">
    <property type="protein sequence ID" value="CAE7436780.1"/>
    <property type="molecule type" value="Genomic_DNA"/>
</dbReference>
<gene>
    <name evidence="2" type="ORF">SNEC2469_LOCUS12000</name>
</gene>
<protein>
    <submittedName>
        <fullName evidence="2">Uncharacterized protein</fullName>
    </submittedName>
</protein>
<dbReference type="InterPro" id="IPR007612">
    <property type="entry name" value="LOR"/>
</dbReference>
<organism evidence="2 3">
    <name type="scientific">Symbiodinium necroappetens</name>
    <dbReference type="NCBI Taxonomy" id="1628268"/>
    <lineage>
        <taxon>Eukaryota</taxon>
        <taxon>Sar</taxon>
        <taxon>Alveolata</taxon>
        <taxon>Dinophyceae</taxon>
        <taxon>Suessiales</taxon>
        <taxon>Symbiodiniaceae</taxon>
        <taxon>Symbiodinium</taxon>
    </lineage>
</organism>
<evidence type="ECO:0000313" key="3">
    <source>
        <dbReference type="Proteomes" id="UP000601435"/>
    </source>
</evidence>
<evidence type="ECO:0000313" key="2">
    <source>
        <dbReference type="EMBL" id="CAE7436780.1"/>
    </source>
</evidence>
<evidence type="ECO:0000256" key="1">
    <source>
        <dbReference type="ARBA" id="ARBA00005437"/>
    </source>
</evidence>
<dbReference type="SUPFAM" id="SSF54518">
    <property type="entry name" value="Tubby C-terminal domain-like"/>
    <property type="match status" value="1"/>
</dbReference>
<accession>A0A812RFH1</accession>
<keyword evidence="3" id="KW-1185">Reference proteome</keyword>
<feature type="non-terminal residue" evidence="2">
    <location>
        <position position="199"/>
    </location>
</feature>
<dbReference type="InterPro" id="IPR025659">
    <property type="entry name" value="Tubby-like_C"/>
</dbReference>
<dbReference type="InterPro" id="IPR038595">
    <property type="entry name" value="LOR_sf"/>
</dbReference>
<dbReference type="Pfam" id="PF04525">
    <property type="entry name" value="LOR"/>
    <property type="match status" value="1"/>
</dbReference>
<dbReference type="Gene3D" id="2.40.160.200">
    <property type="entry name" value="LURP1-related"/>
    <property type="match status" value="1"/>
</dbReference>
<name>A0A812RFH1_9DINO</name>
<dbReference type="Proteomes" id="UP000601435">
    <property type="component" value="Unassembled WGS sequence"/>
</dbReference>
<sequence>MGCAASTAEVPIDLHANPDIEKLTVFDSKFVVPEGKNRMLRLKGKIFSFSGDSYKIVDANDSSKVVFQCLGKFMNFDEKRVICDGDGCPLFVIKEPLMQVDDKQYVYATDSDGKPAQELFRIGSNFGNTSQYTENLKNAKGEAIQLQGQMTLVSMKGGIWLGDVKTGQPIAKVCSPVTYKDFLPDDFDRNEYIVEIPPG</sequence>
<proteinExistence type="inferred from homology"/>
<dbReference type="OrthoDB" id="97518at2759"/>
<comment type="similarity">
    <text evidence="1">Belongs to the LOR family.</text>
</comment>